<keyword evidence="6" id="KW-0418">Kinase</keyword>
<dbReference type="EMBL" id="VDLX02000007">
    <property type="protein sequence ID" value="KAB8193485.1"/>
    <property type="molecule type" value="Genomic_DNA"/>
</dbReference>
<dbReference type="AlphaFoldDB" id="A0A5C4WFA6"/>
<dbReference type="PANTHER" id="PTHR24421">
    <property type="entry name" value="NITRATE/NITRITE SENSOR PROTEIN NARX-RELATED"/>
    <property type="match status" value="1"/>
</dbReference>
<keyword evidence="4" id="KW-0808">Transferase</keyword>
<dbReference type="InterPro" id="IPR003594">
    <property type="entry name" value="HATPase_dom"/>
</dbReference>
<keyword evidence="8" id="KW-0902">Two-component regulatory system</keyword>
<dbReference type="GO" id="GO:0016020">
    <property type="term" value="C:membrane"/>
    <property type="evidence" value="ECO:0007669"/>
    <property type="project" value="InterPro"/>
</dbReference>
<dbReference type="PANTHER" id="PTHR24421:SF10">
    <property type="entry name" value="NITRATE_NITRITE SENSOR PROTEIN NARQ"/>
    <property type="match status" value="1"/>
</dbReference>
<evidence type="ECO:0000256" key="8">
    <source>
        <dbReference type="ARBA" id="ARBA00023012"/>
    </source>
</evidence>
<evidence type="ECO:0000256" key="5">
    <source>
        <dbReference type="ARBA" id="ARBA00022741"/>
    </source>
</evidence>
<dbReference type="OrthoDB" id="3217947at2"/>
<accession>A0A5C4WFA6</accession>
<evidence type="ECO:0000313" key="11">
    <source>
        <dbReference type="Proteomes" id="UP000312512"/>
    </source>
</evidence>
<sequence length="593" mass="61096">MSSRLVAGLLATAAIAGTVAGTVLIGGGSTPAGQWVFIALCLILPVLGGLLAVRRPGDRYAWLLLVNGLCLGLSTLGAGLSLTDLPEFLIACVAPVLAVFYGLSWIFVPLLFPDGHLPSRRWRPVAWISGVAVALHAAGSATITGSMYDLRFTSLPGMLMSAVGQLTTWIMALIVFAGLVVRWRRSAPAQRGQYAWMVGGVAASGAGGVMILALIGAGMTSGSLATAGPLPTAVGGLGGLAMIGSLPTAIAVAVVRHRLFDVRVGIRGSRLLLVFDVRPTVDEVLSDLGTALDDGPEPVELLGRLAAAVRAGLEVRWAAVALADGRRVVAGREEGAAVLEVPVRGGLGRIECGPPLAAGSPARSLTRSLTNEDRRLLEALAVPAGLAIQSAGLVTRLVNAQEAERRRLERNLHDGVQQQLVALIAGLELARATGAGPDALAQLRDQARQTLADLRELAAGIHPSVLSQGGLVEAVEERCSRLPVHTTVSAPAALRSTRFPDEIEGAMYFTVSEAVANALKHAGAAAIDVRLAQDGGRLRATVADDGKGFDPAVTGRRGLAMLSDRLSALGGGLAVDSSPGNGTRVTAWVPADA</sequence>
<name>A0A5C4WFA6_9ACTN</name>
<organism evidence="10 11">
    <name type="scientific">Nonomuraea phyllanthi</name>
    <dbReference type="NCBI Taxonomy" id="2219224"/>
    <lineage>
        <taxon>Bacteria</taxon>
        <taxon>Bacillati</taxon>
        <taxon>Actinomycetota</taxon>
        <taxon>Actinomycetes</taxon>
        <taxon>Streptosporangiales</taxon>
        <taxon>Streptosporangiaceae</taxon>
        <taxon>Nonomuraea</taxon>
    </lineage>
</organism>
<evidence type="ECO:0000256" key="7">
    <source>
        <dbReference type="ARBA" id="ARBA00022840"/>
    </source>
</evidence>
<dbReference type="Gene3D" id="3.30.565.10">
    <property type="entry name" value="Histidine kinase-like ATPase, C-terminal domain"/>
    <property type="match status" value="1"/>
</dbReference>
<evidence type="ECO:0000256" key="2">
    <source>
        <dbReference type="ARBA" id="ARBA00012438"/>
    </source>
</evidence>
<dbReference type="RefSeq" id="WP_139632040.1">
    <property type="nucleotide sequence ID" value="NZ_VDLX02000007.1"/>
</dbReference>
<keyword evidence="5" id="KW-0547">Nucleotide-binding</keyword>
<evidence type="ECO:0000259" key="9">
    <source>
        <dbReference type="SMART" id="SM00387"/>
    </source>
</evidence>
<feature type="domain" description="Histidine kinase/HSP90-like ATPase" evidence="9">
    <location>
        <begin position="502"/>
        <end position="593"/>
    </location>
</feature>
<dbReference type="GO" id="GO:0000155">
    <property type="term" value="F:phosphorelay sensor kinase activity"/>
    <property type="evidence" value="ECO:0007669"/>
    <property type="project" value="InterPro"/>
</dbReference>
<protein>
    <recommendedName>
        <fullName evidence="2">histidine kinase</fullName>
        <ecNumber evidence="2">2.7.13.3</ecNumber>
    </recommendedName>
</protein>
<evidence type="ECO:0000313" key="10">
    <source>
        <dbReference type="EMBL" id="KAB8193485.1"/>
    </source>
</evidence>
<dbReference type="InterPro" id="IPR011712">
    <property type="entry name" value="Sig_transdc_His_kin_sub3_dim/P"/>
</dbReference>
<comment type="caution">
    <text evidence="10">The sequence shown here is derived from an EMBL/GenBank/DDBJ whole genome shotgun (WGS) entry which is preliminary data.</text>
</comment>
<dbReference type="GO" id="GO:0046983">
    <property type="term" value="F:protein dimerization activity"/>
    <property type="evidence" value="ECO:0007669"/>
    <property type="project" value="InterPro"/>
</dbReference>
<comment type="catalytic activity">
    <reaction evidence="1">
        <text>ATP + protein L-histidine = ADP + protein N-phospho-L-histidine.</text>
        <dbReference type="EC" id="2.7.13.3"/>
    </reaction>
</comment>
<dbReference type="SMART" id="SM00387">
    <property type="entry name" value="HATPase_c"/>
    <property type="match status" value="1"/>
</dbReference>
<dbReference type="EC" id="2.7.13.3" evidence="2"/>
<dbReference type="GO" id="GO:0005524">
    <property type="term" value="F:ATP binding"/>
    <property type="evidence" value="ECO:0007669"/>
    <property type="project" value="UniProtKB-KW"/>
</dbReference>
<evidence type="ECO:0000256" key="6">
    <source>
        <dbReference type="ARBA" id="ARBA00022777"/>
    </source>
</evidence>
<evidence type="ECO:0000256" key="1">
    <source>
        <dbReference type="ARBA" id="ARBA00000085"/>
    </source>
</evidence>
<dbReference type="CDD" id="cd16917">
    <property type="entry name" value="HATPase_UhpB-NarQ-NarX-like"/>
    <property type="match status" value="1"/>
</dbReference>
<keyword evidence="7" id="KW-0067">ATP-binding</keyword>
<proteinExistence type="predicted"/>
<dbReference type="Gene3D" id="1.20.5.1930">
    <property type="match status" value="1"/>
</dbReference>
<evidence type="ECO:0000256" key="3">
    <source>
        <dbReference type="ARBA" id="ARBA00022553"/>
    </source>
</evidence>
<dbReference type="InterPro" id="IPR050482">
    <property type="entry name" value="Sensor_HK_TwoCompSys"/>
</dbReference>
<evidence type="ECO:0000256" key="4">
    <source>
        <dbReference type="ARBA" id="ARBA00022679"/>
    </source>
</evidence>
<dbReference type="SUPFAM" id="SSF55874">
    <property type="entry name" value="ATPase domain of HSP90 chaperone/DNA topoisomerase II/histidine kinase"/>
    <property type="match status" value="1"/>
</dbReference>
<dbReference type="Pfam" id="PF02518">
    <property type="entry name" value="HATPase_c"/>
    <property type="match status" value="1"/>
</dbReference>
<dbReference type="Pfam" id="PF07730">
    <property type="entry name" value="HisKA_3"/>
    <property type="match status" value="1"/>
</dbReference>
<keyword evidence="3" id="KW-0597">Phosphoprotein</keyword>
<keyword evidence="11" id="KW-1185">Reference proteome</keyword>
<reference evidence="10 11" key="1">
    <citation type="submission" date="2019-10" db="EMBL/GenBank/DDBJ databases">
        <title>Nonomuraea sp. nov., isolated from Phyllanthus amarus.</title>
        <authorList>
            <person name="Klykleung N."/>
            <person name="Tanasupawat S."/>
        </authorList>
    </citation>
    <scope>NUCLEOTIDE SEQUENCE [LARGE SCALE GENOMIC DNA]</scope>
    <source>
        <strain evidence="10 11">PA1-10</strain>
    </source>
</reference>
<dbReference type="Proteomes" id="UP000312512">
    <property type="component" value="Unassembled WGS sequence"/>
</dbReference>
<gene>
    <name evidence="10" type="ORF">FH608_019825</name>
</gene>
<dbReference type="InterPro" id="IPR036890">
    <property type="entry name" value="HATPase_C_sf"/>
</dbReference>